<evidence type="ECO:0000259" key="3">
    <source>
        <dbReference type="PROSITE" id="PS50056"/>
    </source>
</evidence>
<dbReference type="PROSITE" id="PS00383">
    <property type="entry name" value="TYR_PHOSPHATASE_1"/>
    <property type="match status" value="1"/>
</dbReference>
<feature type="domain" description="Tyrosine-protein phosphatase" evidence="2">
    <location>
        <begin position="7"/>
        <end position="153"/>
    </location>
</feature>
<dbReference type="Pfam" id="PF22785">
    <property type="entry name" value="Tc-R-P"/>
    <property type="match status" value="1"/>
</dbReference>
<name>A0A194AK17_9BACT</name>
<feature type="domain" description="Tyrosine specific protein phosphatases" evidence="3">
    <location>
        <begin position="89"/>
        <end position="140"/>
    </location>
</feature>
<dbReference type="InterPro" id="IPR029021">
    <property type="entry name" value="Prot-tyrosine_phosphatase-like"/>
</dbReference>
<gene>
    <name evidence="4" type="ORF">DPF_2127</name>
</gene>
<reference evidence="5" key="1">
    <citation type="submission" date="2016-06" db="EMBL/GenBank/DDBJ databases">
        <title>Draft genome sequence of Desulfoplanes formicivorans strain Pf12B.</title>
        <authorList>
            <person name="Watanabe M."/>
            <person name="Kojima H."/>
            <person name="Fukui M."/>
        </authorList>
    </citation>
    <scope>NUCLEOTIDE SEQUENCE [LARGE SCALE GENOMIC DNA]</scope>
    <source>
        <strain evidence="5">Pf12B</strain>
    </source>
</reference>
<evidence type="ECO:0000313" key="5">
    <source>
        <dbReference type="Proteomes" id="UP000095200"/>
    </source>
</evidence>
<evidence type="ECO:0000313" key="4">
    <source>
        <dbReference type="EMBL" id="GAU09401.1"/>
    </source>
</evidence>
<dbReference type="RefSeq" id="WP_069859633.1">
    <property type="nucleotide sequence ID" value="NZ_BDFE01000017.1"/>
</dbReference>
<keyword evidence="1" id="KW-0378">Hydrolase</keyword>
<evidence type="ECO:0000259" key="2">
    <source>
        <dbReference type="PROSITE" id="PS50054"/>
    </source>
</evidence>
<dbReference type="PANTHER" id="PTHR23339">
    <property type="entry name" value="TYROSINE SPECIFIC PROTEIN PHOSPHATASE AND DUAL SPECIFICITY PROTEIN PHOSPHATASE"/>
    <property type="match status" value="1"/>
</dbReference>
<protein>
    <submittedName>
        <fullName evidence="4">Phosphatase</fullName>
    </submittedName>
</protein>
<dbReference type="InterPro" id="IPR000387">
    <property type="entry name" value="Tyr_Pase_dom"/>
</dbReference>
<dbReference type="PROSITE" id="PS50056">
    <property type="entry name" value="TYR_PHOSPHATASE_2"/>
    <property type="match status" value="1"/>
</dbReference>
<dbReference type="GO" id="GO:0016787">
    <property type="term" value="F:hydrolase activity"/>
    <property type="evidence" value="ECO:0007669"/>
    <property type="project" value="UniProtKB-KW"/>
</dbReference>
<dbReference type="SMART" id="SM00195">
    <property type="entry name" value="DSPc"/>
    <property type="match status" value="1"/>
</dbReference>
<evidence type="ECO:0000256" key="1">
    <source>
        <dbReference type="ARBA" id="ARBA00022801"/>
    </source>
</evidence>
<dbReference type="EMBL" id="BDFE01000017">
    <property type="protein sequence ID" value="GAU09401.1"/>
    <property type="molecule type" value="Genomic_DNA"/>
</dbReference>
<organism evidence="4 5">
    <name type="scientific">Desulfoplanes formicivorans</name>
    <dbReference type="NCBI Taxonomy" id="1592317"/>
    <lineage>
        <taxon>Bacteria</taxon>
        <taxon>Pseudomonadati</taxon>
        <taxon>Thermodesulfobacteriota</taxon>
        <taxon>Desulfovibrionia</taxon>
        <taxon>Desulfovibrionales</taxon>
        <taxon>Desulfoplanaceae</taxon>
        <taxon>Desulfoplanes</taxon>
    </lineage>
</organism>
<dbReference type="Gene3D" id="3.90.190.10">
    <property type="entry name" value="Protein tyrosine phosphatase superfamily"/>
    <property type="match status" value="1"/>
</dbReference>
<dbReference type="FunFam" id="3.90.190.10:FF:000157">
    <property type="entry name" value="Protein-tyrosine phosphatase"/>
    <property type="match status" value="1"/>
</dbReference>
<dbReference type="AlphaFoldDB" id="A0A194AK17"/>
<dbReference type="InterPro" id="IPR020422">
    <property type="entry name" value="TYR_PHOSPHATASE_DUAL_dom"/>
</dbReference>
<accession>A0A194AK17</accession>
<dbReference type="PROSITE" id="PS50054">
    <property type="entry name" value="TYR_PHOSPHATASE_DUAL"/>
    <property type="match status" value="1"/>
</dbReference>
<dbReference type="SUPFAM" id="SSF52799">
    <property type="entry name" value="(Phosphotyrosine protein) phosphatases II"/>
    <property type="match status" value="1"/>
</dbReference>
<dbReference type="STRING" id="1592317.DPF_2127"/>
<sequence>MTTSRSFFTWVTSQLAVGGAPMSHAQLDALRDQGIRAILNLCGEFSDLHTIERDHGFEVYYLPIADEDAPDLGTMEPALEWLDESLYLGKKVYIHCRHGIGRTGTVLNLYLLRKGLGHKMAAKILKNLRAKPANFEQWWTVRKYGRRTGKLTLREPSLEVPKGVDLVPFLQEYENIRDEVDRLRAGQQDMSICGRDSMACCTTPIRMTLVEAEYLRRVQDAQLPSKVRMEIIERAAIVARKEREATGTVTAEGRHCLVGTQTLCPFSDEGACLVFANRPLQCRTHGMPFIAAHDLWEEMAPALDQISADLYFGLTGSFPPAELPLFSLPDVASGRYASMVFHLIKQGRQTA</sequence>
<proteinExistence type="predicted"/>
<dbReference type="InterPro" id="IPR016130">
    <property type="entry name" value="Tyr_Pase_AS"/>
</dbReference>
<comment type="caution">
    <text evidence="4">The sequence shown here is derived from an EMBL/GenBank/DDBJ whole genome shotgun (WGS) entry which is preliminary data.</text>
</comment>
<dbReference type="Proteomes" id="UP000095200">
    <property type="component" value="Unassembled WGS sequence"/>
</dbReference>
<keyword evidence="5" id="KW-1185">Reference proteome</keyword>
<dbReference type="InterPro" id="IPR050561">
    <property type="entry name" value="PTP"/>
</dbReference>
<dbReference type="OrthoDB" id="9806482at2"/>